<name>A0A2J6SZ23_9HELO</name>
<dbReference type="InParanoid" id="A0A2J6SZ23"/>
<dbReference type="CDD" id="cd00167">
    <property type="entry name" value="SANT"/>
    <property type="match status" value="1"/>
</dbReference>
<organism evidence="1 2">
    <name type="scientific">Hyaloscypha bicolor E</name>
    <dbReference type="NCBI Taxonomy" id="1095630"/>
    <lineage>
        <taxon>Eukaryota</taxon>
        <taxon>Fungi</taxon>
        <taxon>Dikarya</taxon>
        <taxon>Ascomycota</taxon>
        <taxon>Pezizomycotina</taxon>
        <taxon>Leotiomycetes</taxon>
        <taxon>Helotiales</taxon>
        <taxon>Hyaloscyphaceae</taxon>
        <taxon>Hyaloscypha</taxon>
        <taxon>Hyaloscypha bicolor</taxon>
    </lineage>
</organism>
<accession>A0A2J6SZ23</accession>
<gene>
    <name evidence="1" type="ORF">K444DRAFT_616594</name>
</gene>
<evidence type="ECO:0008006" key="3">
    <source>
        <dbReference type="Google" id="ProtNLM"/>
    </source>
</evidence>
<dbReference type="GeneID" id="36589028"/>
<protein>
    <recommendedName>
        <fullName evidence="3">Myb-like domain-containing protein</fullName>
    </recommendedName>
</protein>
<keyword evidence="2" id="KW-1185">Reference proteome</keyword>
<proteinExistence type="predicted"/>
<dbReference type="Proteomes" id="UP000235371">
    <property type="component" value="Unassembled WGS sequence"/>
</dbReference>
<dbReference type="SUPFAM" id="SSF46689">
    <property type="entry name" value="Homeodomain-like"/>
    <property type="match status" value="1"/>
</dbReference>
<reference evidence="1 2" key="1">
    <citation type="submission" date="2016-04" db="EMBL/GenBank/DDBJ databases">
        <title>A degradative enzymes factory behind the ericoid mycorrhizal symbiosis.</title>
        <authorList>
            <consortium name="DOE Joint Genome Institute"/>
            <person name="Martino E."/>
            <person name="Morin E."/>
            <person name="Grelet G."/>
            <person name="Kuo A."/>
            <person name="Kohler A."/>
            <person name="Daghino S."/>
            <person name="Barry K."/>
            <person name="Choi C."/>
            <person name="Cichocki N."/>
            <person name="Clum A."/>
            <person name="Copeland A."/>
            <person name="Hainaut M."/>
            <person name="Haridas S."/>
            <person name="Labutti K."/>
            <person name="Lindquist E."/>
            <person name="Lipzen A."/>
            <person name="Khouja H.-R."/>
            <person name="Murat C."/>
            <person name="Ohm R."/>
            <person name="Olson A."/>
            <person name="Spatafora J."/>
            <person name="Veneault-Fourrey C."/>
            <person name="Henrissat B."/>
            <person name="Grigoriev I."/>
            <person name="Martin F."/>
            <person name="Perotto S."/>
        </authorList>
    </citation>
    <scope>NUCLEOTIDE SEQUENCE [LARGE SCALE GENOMIC DNA]</scope>
    <source>
        <strain evidence="1 2">E</strain>
    </source>
</reference>
<dbReference type="RefSeq" id="XP_024732925.1">
    <property type="nucleotide sequence ID" value="XM_024880951.1"/>
</dbReference>
<dbReference type="AlphaFoldDB" id="A0A2J6SZ23"/>
<dbReference type="OrthoDB" id="2143914at2759"/>
<dbReference type="InterPro" id="IPR001005">
    <property type="entry name" value="SANT/Myb"/>
</dbReference>
<dbReference type="STRING" id="1095630.A0A2J6SZ23"/>
<sequence>MRSDKETSAEAATPHNASAHSKIYLAAVCPRIKRVPWTPEEDATVLKMRDKDSCSWEEIHNILLYQTPKAIQGYYYTIRAGVGKANVSGGQLQKRRQGWPRKQT</sequence>
<dbReference type="EMBL" id="KZ613853">
    <property type="protein sequence ID" value="PMD56021.1"/>
    <property type="molecule type" value="Genomic_DNA"/>
</dbReference>
<evidence type="ECO:0000313" key="2">
    <source>
        <dbReference type="Proteomes" id="UP000235371"/>
    </source>
</evidence>
<evidence type="ECO:0000313" key="1">
    <source>
        <dbReference type="EMBL" id="PMD56021.1"/>
    </source>
</evidence>
<dbReference type="InterPro" id="IPR009057">
    <property type="entry name" value="Homeodomain-like_sf"/>
</dbReference>